<evidence type="ECO:0000256" key="7">
    <source>
        <dbReference type="ARBA" id="ARBA00023136"/>
    </source>
</evidence>
<comment type="subcellular location">
    <subcellularLocation>
        <location evidence="9">Cell inner membrane</location>
        <topology evidence="9">Single-pass type II membrane protein</topology>
    </subcellularLocation>
    <subcellularLocation>
        <location evidence="1">Membrane</location>
    </subcellularLocation>
    <text evidence="9">Localizes to the division septum.</text>
</comment>
<dbReference type="InterPro" id="IPR005548">
    <property type="entry name" value="Cell_div_FtsQ/DivIB_C"/>
</dbReference>
<evidence type="ECO:0000256" key="4">
    <source>
        <dbReference type="ARBA" id="ARBA00022618"/>
    </source>
</evidence>
<evidence type="ECO:0000256" key="8">
    <source>
        <dbReference type="ARBA" id="ARBA00023306"/>
    </source>
</evidence>
<dbReference type="Gene3D" id="3.10.20.310">
    <property type="entry name" value="membrane protein fhac"/>
    <property type="match status" value="1"/>
</dbReference>
<dbReference type="InterPro" id="IPR045335">
    <property type="entry name" value="FtsQ_C_sf"/>
</dbReference>
<dbReference type="GO" id="GO:0032153">
    <property type="term" value="C:cell division site"/>
    <property type="evidence" value="ECO:0007669"/>
    <property type="project" value="UniProtKB-UniRule"/>
</dbReference>
<evidence type="ECO:0000313" key="12">
    <source>
        <dbReference type="Proteomes" id="UP000325606"/>
    </source>
</evidence>
<accession>A0A5J6LAV4</accession>
<dbReference type="Pfam" id="PF08478">
    <property type="entry name" value="POTRA_1"/>
    <property type="match status" value="1"/>
</dbReference>
<keyword evidence="2 9" id="KW-1003">Cell membrane</keyword>
<evidence type="ECO:0000256" key="3">
    <source>
        <dbReference type="ARBA" id="ARBA00022519"/>
    </source>
</evidence>
<dbReference type="EMBL" id="CP044222">
    <property type="protein sequence ID" value="QEW05774.1"/>
    <property type="molecule type" value="Genomic_DNA"/>
</dbReference>
<dbReference type="GO" id="GO:0005886">
    <property type="term" value="C:plasma membrane"/>
    <property type="evidence" value="ECO:0007669"/>
    <property type="project" value="UniProtKB-SubCell"/>
</dbReference>
<keyword evidence="12" id="KW-1185">Reference proteome</keyword>
<proteinExistence type="inferred from homology"/>
<gene>
    <name evidence="9" type="primary">ftsQ</name>
    <name evidence="11" type="ORF">F5I99_04320</name>
</gene>
<evidence type="ECO:0000256" key="9">
    <source>
        <dbReference type="HAMAP-Rule" id="MF_00911"/>
    </source>
</evidence>
<dbReference type="PANTHER" id="PTHR35851">
    <property type="entry name" value="CELL DIVISION PROTEIN FTSQ"/>
    <property type="match status" value="1"/>
</dbReference>
<dbReference type="InterPro" id="IPR013685">
    <property type="entry name" value="POTRA_FtsQ_type"/>
</dbReference>
<organism evidence="11 12">
    <name type="scientific">Nitrincola iocasae</name>
    <dbReference type="NCBI Taxonomy" id="2614693"/>
    <lineage>
        <taxon>Bacteria</taxon>
        <taxon>Pseudomonadati</taxon>
        <taxon>Pseudomonadota</taxon>
        <taxon>Gammaproteobacteria</taxon>
        <taxon>Oceanospirillales</taxon>
        <taxon>Oceanospirillaceae</taxon>
        <taxon>Nitrincola</taxon>
    </lineage>
</organism>
<comment type="function">
    <text evidence="9">Essential cell division protein. May link together the upstream cell division proteins, which are predominantly cytoplasmic, with the downstream cell division proteins, which are predominantly periplasmic. May control correct divisome assembly.</text>
</comment>
<dbReference type="Pfam" id="PF03799">
    <property type="entry name" value="FtsQ_DivIB_C"/>
    <property type="match status" value="1"/>
</dbReference>
<evidence type="ECO:0000313" key="11">
    <source>
        <dbReference type="EMBL" id="QEW05774.1"/>
    </source>
</evidence>
<keyword evidence="5 9" id="KW-0812">Transmembrane</keyword>
<sequence>MNLSLPWLKQDPEPVVPVRGAVAVQRQPEQPIEPQAVKRVVLLAMLLMFVVLLVGLAGKALAWLDKPVNAVSISGQLRYLDGQVLASYLATEVKAPILSLDLRSLRDATLANPWVHMAEVRRQWPAAIHVAIAEQVPVARWGERGLLNHQGDIFWPDMSAGYEFLPRLNGPAHETRAIIEQYHDLSVLFAHSGIRIKGLTLESRGAWNLELDNGIQVIAGREQLMPRLRRFISIYEAELSQSADKIEQVDIRYTNGVAVRWRTEERLGDAG</sequence>
<dbReference type="KEGG" id="nik:F5I99_04320"/>
<dbReference type="GO" id="GO:0090529">
    <property type="term" value="P:cell septum assembly"/>
    <property type="evidence" value="ECO:0007669"/>
    <property type="project" value="InterPro"/>
</dbReference>
<evidence type="ECO:0000256" key="1">
    <source>
        <dbReference type="ARBA" id="ARBA00004370"/>
    </source>
</evidence>
<evidence type="ECO:0000256" key="2">
    <source>
        <dbReference type="ARBA" id="ARBA00022475"/>
    </source>
</evidence>
<dbReference type="PROSITE" id="PS51779">
    <property type="entry name" value="POTRA"/>
    <property type="match status" value="1"/>
</dbReference>
<evidence type="ECO:0000256" key="6">
    <source>
        <dbReference type="ARBA" id="ARBA00022989"/>
    </source>
</evidence>
<evidence type="ECO:0000256" key="5">
    <source>
        <dbReference type="ARBA" id="ARBA00022692"/>
    </source>
</evidence>
<keyword evidence="6 9" id="KW-1133">Transmembrane helix</keyword>
<dbReference type="InterPro" id="IPR034746">
    <property type="entry name" value="POTRA"/>
</dbReference>
<comment type="similarity">
    <text evidence="9">Belongs to the FtsQ/DivIB family. FtsQ subfamily.</text>
</comment>
<dbReference type="GO" id="GO:0043093">
    <property type="term" value="P:FtsZ-dependent cytokinesis"/>
    <property type="evidence" value="ECO:0007669"/>
    <property type="project" value="UniProtKB-UniRule"/>
</dbReference>
<dbReference type="RefSeq" id="WP_151053818.1">
    <property type="nucleotide sequence ID" value="NZ_CP044222.1"/>
</dbReference>
<keyword evidence="8 9" id="KW-0131">Cell cycle</keyword>
<dbReference type="InterPro" id="IPR026579">
    <property type="entry name" value="FtsQ"/>
</dbReference>
<evidence type="ECO:0000259" key="10">
    <source>
        <dbReference type="PROSITE" id="PS51779"/>
    </source>
</evidence>
<feature type="transmembrane region" description="Helical" evidence="9">
    <location>
        <begin position="40"/>
        <end position="64"/>
    </location>
</feature>
<dbReference type="AlphaFoldDB" id="A0A5J6LAV4"/>
<dbReference type="HAMAP" id="MF_00911">
    <property type="entry name" value="FtsQ_subfam"/>
    <property type="match status" value="1"/>
</dbReference>
<keyword evidence="7 9" id="KW-0472">Membrane</keyword>
<comment type="subunit">
    <text evidence="9">Part of a complex composed of FtsB, FtsL and FtsQ.</text>
</comment>
<dbReference type="Proteomes" id="UP000325606">
    <property type="component" value="Chromosome"/>
</dbReference>
<protein>
    <recommendedName>
        <fullName evidence="9">Cell division protein FtsQ</fullName>
    </recommendedName>
</protein>
<dbReference type="Gene3D" id="3.40.50.11690">
    <property type="entry name" value="Cell division protein FtsQ/DivIB"/>
    <property type="match status" value="1"/>
</dbReference>
<feature type="domain" description="POTRA" evidence="10">
    <location>
        <begin position="66"/>
        <end position="135"/>
    </location>
</feature>
<keyword evidence="4 9" id="KW-0132">Cell division</keyword>
<name>A0A5J6LAV4_9GAMM</name>
<dbReference type="PANTHER" id="PTHR35851:SF1">
    <property type="entry name" value="CELL DIVISION PROTEIN FTSQ"/>
    <property type="match status" value="1"/>
</dbReference>
<reference evidence="11 12" key="1">
    <citation type="submission" date="2019-09" db="EMBL/GenBank/DDBJ databases">
        <title>Nitrincola iocasae sp. nov., a bacterium isolated from the sediment collected at a cold seep field in South China Sea.</title>
        <authorList>
            <person name="Zhang H."/>
            <person name="Wang H."/>
            <person name="Li C."/>
        </authorList>
    </citation>
    <scope>NUCLEOTIDE SEQUENCE [LARGE SCALE GENOMIC DNA]</scope>
    <source>
        <strain evidence="11 12">KXZD1103</strain>
    </source>
</reference>
<keyword evidence="3 9" id="KW-0997">Cell inner membrane</keyword>